<keyword evidence="4" id="KW-0472">Membrane</keyword>
<dbReference type="PANTHER" id="PTHR43767">
    <property type="entry name" value="LONG-CHAIN-FATTY-ACID--COA LIGASE"/>
    <property type="match status" value="1"/>
</dbReference>
<dbReference type="CDD" id="cd04433">
    <property type="entry name" value="AFD_class_I"/>
    <property type="match status" value="1"/>
</dbReference>
<dbReference type="InterPro" id="IPR000873">
    <property type="entry name" value="AMP-dep_synth/lig_dom"/>
</dbReference>
<proteinExistence type="predicted"/>
<name>A0ABQ4QQX7_9HYPH</name>
<protein>
    <recommendedName>
        <fullName evidence="6">Long-chain-fatty-acid--CoA ligase</fullName>
        <ecNumber evidence="5">6.2.1.3</ecNumber>
    </recommendedName>
    <alternativeName>
        <fullName evidence="7">Long-chain acyl-CoA synthetase</fullName>
    </alternativeName>
</protein>
<evidence type="ECO:0000313" key="10">
    <source>
        <dbReference type="EMBL" id="GJD47471.1"/>
    </source>
</evidence>
<evidence type="ECO:0000256" key="7">
    <source>
        <dbReference type="ARBA" id="ARBA00042773"/>
    </source>
</evidence>
<dbReference type="EC" id="6.2.1.3" evidence="5"/>
<dbReference type="Gene3D" id="3.30.300.30">
    <property type="match status" value="1"/>
</dbReference>
<evidence type="ECO:0000256" key="5">
    <source>
        <dbReference type="ARBA" id="ARBA00026121"/>
    </source>
</evidence>
<reference evidence="10" key="2">
    <citation type="submission" date="2021-08" db="EMBL/GenBank/DDBJ databases">
        <authorList>
            <person name="Tani A."/>
            <person name="Ola A."/>
            <person name="Ogura Y."/>
            <person name="Katsura K."/>
            <person name="Hayashi T."/>
        </authorList>
    </citation>
    <scope>NUCLEOTIDE SEQUENCE</scope>
    <source>
        <strain evidence="10">KCTC 52305</strain>
    </source>
</reference>
<dbReference type="EMBL" id="BPQH01000001">
    <property type="protein sequence ID" value="GJD47471.1"/>
    <property type="molecule type" value="Genomic_DNA"/>
</dbReference>
<gene>
    <name evidence="10" type="primary">menE_1</name>
    <name evidence="10" type="ORF">OPKNFCMD_0179</name>
</gene>
<dbReference type="PANTHER" id="PTHR43767:SF8">
    <property type="entry name" value="LONG-CHAIN-FATTY-ACID--COA LIGASE"/>
    <property type="match status" value="1"/>
</dbReference>
<reference evidence="10" key="1">
    <citation type="journal article" date="2021" name="Front. Microbiol.">
        <title>Comprehensive Comparative Genomics and Phenotyping of Methylobacterium Species.</title>
        <authorList>
            <person name="Alessa O."/>
            <person name="Ogura Y."/>
            <person name="Fujitani Y."/>
            <person name="Takami H."/>
            <person name="Hayashi T."/>
            <person name="Sahin N."/>
            <person name="Tani A."/>
        </authorList>
    </citation>
    <scope>NUCLEOTIDE SEQUENCE</scope>
    <source>
        <strain evidence="10">KCTC 52305</strain>
    </source>
</reference>
<comment type="pathway">
    <text evidence="2">Lipid metabolism; fatty acid beta-oxidation.</text>
</comment>
<dbReference type="Pfam" id="PF00501">
    <property type="entry name" value="AMP-binding"/>
    <property type="match status" value="1"/>
</dbReference>
<evidence type="ECO:0000256" key="1">
    <source>
        <dbReference type="ARBA" id="ARBA00004170"/>
    </source>
</evidence>
<evidence type="ECO:0000256" key="2">
    <source>
        <dbReference type="ARBA" id="ARBA00005005"/>
    </source>
</evidence>
<organism evidence="10 11">
    <name type="scientific">Methylobacterium crusticola</name>
    <dbReference type="NCBI Taxonomy" id="1697972"/>
    <lineage>
        <taxon>Bacteria</taxon>
        <taxon>Pseudomonadati</taxon>
        <taxon>Pseudomonadota</taxon>
        <taxon>Alphaproteobacteria</taxon>
        <taxon>Hyphomicrobiales</taxon>
        <taxon>Methylobacteriaceae</taxon>
        <taxon>Methylobacterium</taxon>
    </lineage>
</organism>
<sequence length="478" mass="49626">MPRPEPGCLRDALLRRLEGDAARPGPPGRLAGPGAEVSLGALPGLTQLGGARDALAGRAVLIATATQFCAAVALIELDGLAGRIVLAPPDLDRDHLPEILDRAGIEAVVTDPDGPAVLGQQAGGRLVCPCGPLAAAPAPAAPARATEWVLLTSGTTGVPKMVAHSFTGLTGAIRPWPVNAPPPVWSTFYDIRRYGGLQILLRGVTGTGSMVLSGDEPVADFLRRLAREGATHVSGTPSHWRRALMSPAVEGFRPRYVRLSGEIADQAVLDALRAAFPEASIGHAYASTEAGVGFEVEDGLEGFPEAYVGRTGTGVELRVVDGSLRIRSARTASGYVGADGTALRDAGGFVDTGDMVERRDGRYHFVGRRGGIINVGGLKVHPEEVEAVINRHPRVRMSLVESRRNPITGALVAATVVLHPGEAAPEAVKAEILAACRGALAPHKVPATLRVAEALAVTQGGKLARPGAGPAREVARHA</sequence>
<evidence type="ECO:0000259" key="9">
    <source>
        <dbReference type="Pfam" id="PF13193"/>
    </source>
</evidence>
<dbReference type="Pfam" id="PF13193">
    <property type="entry name" value="AMP-binding_C"/>
    <property type="match status" value="1"/>
</dbReference>
<evidence type="ECO:0000256" key="4">
    <source>
        <dbReference type="ARBA" id="ARBA00023136"/>
    </source>
</evidence>
<feature type="domain" description="AMP-dependent synthetase/ligase" evidence="8">
    <location>
        <begin position="127"/>
        <end position="323"/>
    </location>
</feature>
<evidence type="ECO:0000313" key="11">
    <source>
        <dbReference type="Proteomes" id="UP001055167"/>
    </source>
</evidence>
<dbReference type="Proteomes" id="UP001055167">
    <property type="component" value="Unassembled WGS sequence"/>
</dbReference>
<dbReference type="RefSeq" id="WP_128561961.1">
    <property type="nucleotide sequence ID" value="NZ_BPQH01000001.1"/>
</dbReference>
<dbReference type="InterPro" id="IPR025110">
    <property type="entry name" value="AMP-bd_C"/>
</dbReference>
<evidence type="ECO:0000256" key="6">
    <source>
        <dbReference type="ARBA" id="ARBA00039545"/>
    </source>
</evidence>
<dbReference type="InterPro" id="IPR050237">
    <property type="entry name" value="ATP-dep_AMP-bd_enzyme"/>
</dbReference>
<dbReference type="InterPro" id="IPR042099">
    <property type="entry name" value="ANL_N_sf"/>
</dbReference>
<accession>A0ABQ4QQX7</accession>
<dbReference type="PROSITE" id="PS00455">
    <property type="entry name" value="AMP_BINDING"/>
    <property type="match status" value="1"/>
</dbReference>
<dbReference type="Gene3D" id="3.40.50.12780">
    <property type="entry name" value="N-terminal domain of ligase-like"/>
    <property type="match status" value="1"/>
</dbReference>
<dbReference type="SUPFAM" id="SSF56801">
    <property type="entry name" value="Acetyl-CoA synthetase-like"/>
    <property type="match status" value="1"/>
</dbReference>
<evidence type="ECO:0000259" key="8">
    <source>
        <dbReference type="Pfam" id="PF00501"/>
    </source>
</evidence>
<comment type="caution">
    <text evidence="10">The sequence shown here is derived from an EMBL/GenBank/DDBJ whole genome shotgun (WGS) entry which is preliminary data.</text>
</comment>
<comment type="subcellular location">
    <subcellularLocation>
        <location evidence="1">Membrane</location>
        <topology evidence="1">Peripheral membrane protein</topology>
    </subcellularLocation>
</comment>
<dbReference type="GO" id="GO:0016874">
    <property type="term" value="F:ligase activity"/>
    <property type="evidence" value="ECO:0007669"/>
    <property type="project" value="UniProtKB-KW"/>
</dbReference>
<feature type="domain" description="AMP-binding enzyme C-terminal" evidence="9">
    <location>
        <begin position="384"/>
        <end position="462"/>
    </location>
</feature>
<dbReference type="InterPro" id="IPR020845">
    <property type="entry name" value="AMP-binding_CS"/>
</dbReference>
<evidence type="ECO:0000256" key="3">
    <source>
        <dbReference type="ARBA" id="ARBA00022598"/>
    </source>
</evidence>
<dbReference type="InterPro" id="IPR045851">
    <property type="entry name" value="AMP-bd_C_sf"/>
</dbReference>
<keyword evidence="11" id="KW-1185">Reference proteome</keyword>
<keyword evidence="3 10" id="KW-0436">Ligase</keyword>